<keyword evidence="4" id="KW-1185">Reference proteome</keyword>
<feature type="region of interest" description="Disordered" evidence="1">
    <location>
        <begin position="283"/>
        <end position="314"/>
    </location>
</feature>
<dbReference type="PANTHER" id="PTHR34293">
    <property type="entry name" value="HTH-TYPE TRANSCRIPTIONAL REGULATOR TRMBL2"/>
    <property type="match status" value="1"/>
</dbReference>
<dbReference type="CDD" id="cd06170">
    <property type="entry name" value="LuxR_C_like"/>
    <property type="match status" value="1"/>
</dbReference>
<dbReference type="SUPFAM" id="SSF46894">
    <property type="entry name" value="C-terminal effector domain of the bipartite response regulators"/>
    <property type="match status" value="1"/>
</dbReference>
<dbReference type="RefSeq" id="WP_251418901.1">
    <property type="nucleotide sequence ID" value="NZ_JAMQGM010000056.1"/>
</dbReference>
<dbReference type="PANTHER" id="PTHR34293:SF1">
    <property type="entry name" value="HTH-TYPE TRANSCRIPTIONAL REGULATOR TRMBL2"/>
    <property type="match status" value="1"/>
</dbReference>
<sequence>MRELLALGLLRGSPDGELRAVAPEEAVASVVGPLDRDIRIRRALAEQARASIMGFLPVFQSSQFSREKENKFEVLEELTQVRAVIADLAARSRTEILTAQPGGGRAEDSLKEAAPRDRDAIGRGVRLRVLYQHTARFNRGTSAYIDQVIELGAQVRTLDDHFGNFLVFDAETAIISLPANPLGAVVVREPNVVAFIVETYERLWLTADPCVLAPGARAEVAGDVRQAIVRLLAEGMTDASIATRLGMSVRTCRRHIADMMEELGAQSRFQAGYLLASPAQRDPVRTRRGIGRHPRPSGQNRVTVPERERQGEAC</sequence>
<dbReference type="Proteomes" id="UP001167160">
    <property type="component" value="Unassembled WGS sequence"/>
</dbReference>
<evidence type="ECO:0000256" key="1">
    <source>
        <dbReference type="SAM" id="MobiDB-lite"/>
    </source>
</evidence>
<dbReference type="EMBL" id="JAMQGM010000056">
    <property type="protein sequence ID" value="MCM2580245.1"/>
    <property type="molecule type" value="Genomic_DNA"/>
</dbReference>
<dbReference type="Pfam" id="PF00196">
    <property type="entry name" value="GerE"/>
    <property type="match status" value="1"/>
</dbReference>
<dbReference type="InterPro" id="IPR016032">
    <property type="entry name" value="Sig_transdc_resp-reg_C-effctor"/>
</dbReference>
<organism evidence="3 4">
    <name type="scientific">Streptomyces meridianus</name>
    <dbReference type="NCBI Taxonomy" id="2938945"/>
    <lineage>
        <taxon>Bacteria</taxon>
        <taxon>Bacillati</taxon>
        <taxon>Actinomycetota</taxon>
        <taxon>Actinomycetes</taxon>
        <taxon>Kitasatosporales</taxon>
        <taxon>Streptomycetaceae</taxon>
        <taxon>Streptomyces</taxon>
    </lineage>
</organism>
<name>A0ABT0XD89_9ACTN</name>
<feature type="compositionally biased region" description="Basic and acidic residues" evidence="1">
    <location>
        <begin position="304"/>
        <end position="314"/>
    </location>
</feature>
<dbReference type="InterPro" id="IPR051797">
    <property type="entry name" value="TrmB-like"/>
</dbReference>
<proteinExistence type="predicted"/>
<protein>
    <submittedName>
        <fullName evidence="3">LuxR C-terminal-related transcriptional regulator</fullName>
    </submittedName>
</protein>
<accession>A0ABT0XD89</accession>
<dbReference type="InterPro" id="IPR000792">
    <property type="entry name" value="Tscrpt_reg_LuxR_C"/>
</dbReference>
<reference evidence="3" key="1">
    <citation type="journal article" date="2023" name="Int. J. Syst. Evol. Microbiol.">
        <title>Streptomyces meridianus sp. nov. isolated from brackish water of the Tagus estuary in Alcochete, Portugal.</title>
        <authorList>
            <person name="Santos J.D.N."/>
            <person name="Klimek D."/>
            <person name="Calusinska M."/>
            <person name="Lobo Da Cunha A."/>
            <person name="Catita J."/>
            <person name="Goncalves H."/>
            <person name="Gonzalez I."/>
            <person name="Reyes F."/>
            <person name="Lage O.M."/>
        </authorList>
    </citation>
    <scope>NUCLEOTIDE SEQUENCE</scope>
    <source>
        <strain evidence="3">MTZ3.1</strain>
    </source>
</reference>
<evidence type="ECO:0000313" key="3">
    <source>
        <dbReference type="EMBL" id="MCM2580245.1"/>
    </source>
</evidence>
<comment type="caution">
    <text evidence="3">The sequence shown here is derived from an EMBL/GenBank/DDBJ whole genome shotgun (WGS) entry which is preliminary data.</text>
</comment>
<evidence type="ECO:0000313" key="4">
    <source>
        <dbReference type="Proteomes" id="UP001167160"/>
    </source>
</evidence>
<feature type="domain" description="HTH luxR-type" evidence="2">
    <location>
        <begin position="226"/>
        <end position="275"/>
    </location>
</feature>
<dbReference type="Gene3D" id="1.10.10.10">
    <property type="entry name" value="Winged helix-like DNA-binding domain superfamily/Winged helix DNA-binding domain"/>
    <property type="match status" value="1"/>
</dbReference>
<feature type="compositionally biased region" description="Basic residues" evidence="1">
    <location>
        <begin position="286"/>
        <end position="295"/>
    </location>
</feature>
<dbReference type="SMART" id="SM00421">
    <property type="entry name" value="HTH_LUXR"/>
    <property type="match status" value="1"/>
</dbReference>
<gene>
    <name evidence="3" type="ORF">M1E25_23370</name>
</gene>
<evidence type="ECO:0000259" key="2">
    <source>
        <dbReference type="SMART" id="SM00421"/>
    </source>
</evidence>
<dbReference type="InterPro" id="IPR036388">
    <property type="entry name" value="WH-like_DNA-bd_sf"/>
</dbReference>